<dbReference type="OrthoDB" id="9956972at2"/>
<feature type="region of interest" description="Disordered" evidence="1">
    <location>
        <begin position="146"/>
        <end position="165"/>
    </location>
</feature>
<gene>
    <name evidence="3" type="ORF">A9404_10695</name>
</gene>
<keyword evidence="4" id="KW-1185">Reference proteome</keyword>
<dbReference type="Proteomes" id="UP000078596">
    <property type="component" value="Chromosome"/>
</dbReference>
<organism evidence="3 4">
    <name type="scientific">Halothiobacillus diazotrophicus</name>
    <dbReference type="NCBI Taxonomy" id="1860122"/>
    <lineage>
        <taxon>Bacteria</taxon>
        <taxon>Pseudomonadati</taxon>
        <taxon>Pseudomonadota</taxon>
        <taxon>Gammaproteobacteria</taxon>
        <taxon>Chromatiales</taxon>
        <taxon>Halothiobacillaceae</taxon>
        <taxon>Halothiobacillus</taxon>
    </lineage>
</organism>
<dbReference type="RefSeq" id="WP_066101341.1">
    <property type="nucleotide sequence ID" value="NZ_CP016027.1"/>
</dbReference>
<keyword evidence="2" id="KW-0732">Signal</keyword>
<feature type="signal peptide" evidence="2">
    <location>
        <begin position="1"/>
        <end position="30"/>
    </location>
</feature>
<proteinExistence type="predicted"/>
<protein>
    <submittedName>
        <fullName evidence="3">Uncharacterized protein</fullName>
    </submittedName>
</protein>
<evidence type="ECO:0000256" key="1">
    <source>
        <dbReference type="SAM" id="MobiDB-lite"/>
    </source>
</evidence>
<dbReference type="KEGG" id="haz:A9404_10695"/>
<evidence type="ECO:0000256" key="2">
    <source>
        <dbReference type="SAM" id="SignalP"/>
    </source>
</evidence>
<feature type="chain" id="PRO_5008250434" evidence="2">
    <location>
        <begin position="31"/>
        <end position="222"/>
    </location>
</feature>
<evidence type="ECO:0000313" key="4">
    <source>
        <dbReference type="Proteomes" id="UP000078596"/>
    </source>
</evidence>
<feature type="compositionally biased region" description="Polar residues" evidence="1">
    <location>
        <begin position="204"/>
        <end position="222"/>
    </location>
</feature>
<sequence length="222" mass="25042">MIVDRLNRSFHKTALALGIACASWMGVAAAADDSASGAATPPPAAAQQVAPQLSPEQMKLMNEFKATHEEIGAIEQQLQAIEEKAYKKNPRLGKDRDSLRDDIKSAMSDKDYDAQAKYDELKSMVTKIQSMQDSDPEKMKEIQKFRAGQQEFEQRQERAFQDPKIQKKSEKLRNDVRAEMIKVDPKSKKLFADLDKDEQKMRDLQQQAMKMHGNMQSAPAGQ</sequence>
<feature type="region of interest" description="Disordered" evidence="1">
    <location>
        <begin position="194"/>
        <end position="222"/>
    </location>
</feature>
<feature type="compositionally biased region" description="Basic and acidic residues" evidence="1">
    <location>
        <begin position="152"/>
        <end position="165"/>
    </location>
</feature>
<dbReference type="EMBL" id="CP016027">
    <property type="protein sequence ID" value="ANJ67783.1"/>
    <property type="molecule type" value="Genomic_DNA"/>
</dbReference>
<feature type="region of interest" description="Disordered" evidence="1">
    <location>
        <begin position="87"/>
        <end position="107"/>
    </location>
</feature>
<accession>A0A191ZIW4</accession>
<name>A0A191ZIW4_9GAMM</name>
<reference evidence="3 4" key="1">
    <citation type="submission" date="2016-06" db="EMBL/GenBank/DDBJ databases">
        <title>Insight into the functional genes involving in sulfur oxidation in Pearl River water.</title>
        <authorList>
            <person name="Luo J."/>
            <person name="Tan X."/>
            <person name="Lin W."/>
        </authorList>
    </citation>
    <scope>NUCLEOTIDE SEQUENCE [LARGE SCALE GENOMIC DNA]</scope>
    <source>
        <strain evidence="3 4">LS2</strain>
    </source>
</reference>
<dbReference type="AlphaFoldDB" id="A0A191ZIW4"/>
<evidence type="ECO:0000313" key="3">
    <source>
        <dbReference type="EMBL" id="ANJ67783.1"/>
    </source>
</evidence>
<feature type="compositionally biased region" description="Basic and acidic residues" evidence="1">
    <location>
        <begin position="194"/>
        <end position="203"/>
    </location>
</feature>